<reference evidence="1 2" key="1">
    <citation type="journal article" date="2020" name="ISME J.">
        <title>Comparative genomics reveals insights into cyanobacterial evolution and habitat adaptation.</title>
        <authorList>
            <person name="Chen M.Y."/>
            <person name="Teng W.K."/>
            <person name="Zhao L."/>
            <person name="Hu C.X."/>
            <person name="Zhou Y.K."/>
            <person name="Han B.P."/>
            <person name="Song L.R."/>
            <person name="Shu W.S."/>
        </authorList>
    </citation>
    <scope>NUCLEOTIDE SEQUENCE [LARGE SCALE GENOMIC DNA]</scope>
    <source>
        <strain evidence="1 2">FACHB-1050</strain>
    </source>
</reference>
<accession>A0ABR8CEQ5</accession>
<evidence type="ECO:0000313" key="1">
    <source>
        <dbReference type="EMBL" id="MBD2318532.1"/>
    </source>
</evidence>
<comment type="caution">
    <text evidence="1">The sequence shown here is derived from an EMBL/GenBank/DDBJ whole genome shotgun (WGS) entry which is preliminary data.</text>
</comment>
<dbReference type="RefSeq" id="WP_190579616.1">
    <property type="nucleotide sequence ID" value="NZ_CAWPQU010000024.1"/>
</dbReference>
<evidence type="ECO:0000313" key="2">
    <source>
        <dbReference type="Proteomes" id="UP000618445"/>
    </source>
</evidence>
<proteinExistence type="predicted"/>
<dbReference type="Proteomes" id="UP000618445">
    <property type="component" value="Unassembled WGS sequence"/>
</dbReference>
<name>A0ABR8CEQ5_9CYAN</name>
<organism evidence="1 2">
    <name type="scientific">Phormidium tenue FACHB-1050</name>
    <dbReference type="NCBI Taxonomy" id="2692857"/>
    <lineage>
        <taxon>Bacteria</taxon>
        <taxon>Bacillati</taxon>
        <taxon>Cyanobacteriota</taxon>
        <taxon>Cyanophyceae</taxon>
        <taxon>Oscillatoriophycideae</taxon>
        <taxon>Oscillatoriales</taxon>
        <taxon>Oscillatoriaceae</taxon>
        <taxon>Phormidium</taxon>
    </lineage>
</organism>
<keyword evidence="2" id="KW-1185">Reference proteome</keyword>
<evidence type="ECO:0008006" key="3">
    <source>
        <dbReference type="Google" id="ProtNLM"/>
    </source>
</evidence>
<sequence length="57" mass="7201">MEGMWVGLRNFLRPFRGIHKKYLYLYVAMFEWSYNLRWIDFDFLRRLLFPPSTYFPT</sequence>
<protein>
    <recommendedName>
        <fullName evidence="3">Transposase</fullName>
    </recommendedName>
</protein>
<dbReference type="EMBL" id="JACJQY010000030">
    <property type="protein sequence ID" value="MBD2318532.1"/>
    <property type="molecule type" value="Genomic_DNA"/>
</dbReference>
<gene>
    <name evidence="1" type="ORF">H6G05_16960</name>
</gene>